<evidence type="ECO:0000313" key="2">
    <source>
        <dbReference type="Proteomes" id="UP001589610"/>
    </source>
</evidence>
<dbReference type="EMBL" id="JBHMBS010000022">
    <property type="protein sequence ID" value="MFB9680404.1"/>
    <property type="molecule type" value="Genomic_DNA"/>
</dbReference>
<organism evidence="1 2">
    <name type="scientific">Streptosporangium vulgare</name>
    <dbReference type="NCBI Taxonomy" id="46190"/>
    <lineage>
        <taxon>Bacteria</taxon>
        <taxon>Bacillati</taxon>
        <taxon>Actinomycetota</taxon>
        <taxon>Actinomycetes</taxon>
        <taxon>Streptosporangiales</taxon>
        <taxon>Streptosporangiaceae</taxon>
        <taxon>Streptosporangium</taxon>
    </lineage>
</organism>
<gene>
    <name evidence="1" type="ORF">ACFFRH_33425</name>
</gene>
<evidence type="ECO:0000313" key="1">
    <source>
        <dbReference type="EMBL" id="MFB9680404.1"/>
    </source>
</evidence>
<name>A0ABV5TMQ6_9ACTN</name>
<dbReference type="Proteomes" id="UP001589610">
    <property type="component" value="Unassembled WGS sequence"/>
</dbReference>
<proteinExistence type="predicted"/>
<comment type="caution">
    <text evidence="1">The sequence shown here is derived from an EMBL/GenBank/DDBJ whole genome shotgun (WGS) entry which is preliminary data.</text>
</comment>
<protein>
    <submittedName>
        <fullName evidence="1">Uncharacterized protein</fullName>
    </submittedName>
</protein>
<reference evidence="1 2" key="1">
    <citation type="submission" date="2024-09" db="EMBL/GenBank/DDBJ databases">
        <authorList>
            <person name="Sun Q."/>
            <person name="Mori K."/>
        </authorList>
    </citation>
    <scope>NUCLEOTIDE SEQUENCE [LARGE SCALE GENOMIC DNA]</scope>
    <source>
        <strain evidence="1 2">JCM 3028</strain>
    </source>
</reference>
<sequence>MSVKAEQAHPFVIGRHWLFVLELRPGEVTTWLSDRIAMLEAST</sequence>
<dbReference type="RefSeq" id="WP_344745079.1">
    <property type="nucleotide sequence ID" value="NZ_BAAAWW010000059.1"/>
</dbReference>
<accession>A0ABV5TMQ6</accession>
<keyword evidence="2" id="KW-1185">Reference proteome</keyword>